<feature type="transmembrane region" description="Helical" evidence="1">
    <location>
        <begin position="179"/>
        <end position="196"/>
    </location>
</feature>
<dbReference type="EMBL" id="CAFBQB010000047">
    <property type="protein sequence ID" value="CAB5041732.1"/>
    <property type="molecule type" value="Genomic_DNA"/>
</dbReference>
<evidence type="ECO:0000256" key="1">
    <source>
        <dbReference type="SAM" id="Phobius"/>
    </source>
</evidence>
<feature type="transmembrane region" description="Helical" evidence="1">
    <location>
        <begin position="39"/>
        <end position="57"/>
    </location>
</feature>
<dbReference type="AlphaFoldDB" id="A0A6J6LKM9"/>
<proteinExistence type="predicted"/>
<evidence type="ECO:0000313" key="3">
    <source>
        <dbReference type="EMBL" id="CAB5041732.1"/>
    </source>
</evidence>
<reference evidence="2" key="1">
    <citation type="submission" date="2020-05" db="EMBL/GenBank/DDBJ databases">
        <authorList>
            <person name="Chiriac C."/>
            <person name="Salcher M."/>
            <person name="Ghai R."/>
            <person name="Kavagutti S V."/>
        </authorList>
    </citation>
    <scope>NUCLEOTIDE SEQUENCE</scope>
</reference>
<protein>
    <submittedName>
        <fullName evidence="2">Unannotated protein</fullName>
    </submittedName>
</protein>
<accession>A0A6J6LKM9</accession>
<keyword evidence="1" id="KW-1133">Transmembrane helix</keyword>
<keyword evidence="1" id="KW-0812">Transmembrane</keyword>
<sequence>MNNVEIFRPRGSIVAAYLAYVVIAIMVTQTILTSSVHESFVGAIWGSFTATLSYLILHRPKIELFDEGVRITNPFEEITVGWQLVESIDTKYTMSIQIGGKSIHAWAATAPGRYHGRTIHPSEMRGLNVGADGIIRPGDSPRSHSGTASYLANLRLKSFRDRPSNNGCDSRVVFNKTGLIVLITSALLGTILNIYHF</sequence>
<dbReference type="EMBL" id="CAEZWP010000038">
    <property type="protein sequence ID" value="CAB4661229.1"/>
    <property type="molecule type" value="Genomic_DNA"/>
</dbReference>
<feature type="transmembrane region" description="Helical" evidence="1">
    <location>
        <begin position="12"/>
        <end position="33"/>
    </location>
</feature>
<evidence type="ECO:0000313" key="2">
    <source>
        <dbReference type="EMBL" id="CAB4661229.1"/>
    </source>
</evidence>
<gene>
    <name evidence="2" type="ORF">UFOPK2265_00816</name>
    <name evidence="3" type="ORF">UFOPK4248_00491</name>
</gene>
<organism evidence="2">
    <name type="scientific">freshwater metagenome</name>
    <dbReference type="NCBI Taxonomy" id="449393"/>
    <lineage>
        <taxon>unclassified sequences</taxon>
        <taxon>metagenomes</taxon>
        <taxon>ecological metagenomes</taxon>
    </lineage>
</organism>
<name>A0A6J6LKM9_9ZZZZ</name>
<keyword evidence="1" id="KW-0472">Membrane</keyword>